<dbReference type="EMBL" id="RBRS01000376">
    <property type="protein sequence ID" value="RMR11252.1"/>
    <property type="molecule type" value="Genomic_DNA"/>
</dbReference>
<dbReference type="RefSeq" id="WP_122310983.1">
    <property type="nucleotide sequence ID" value="NZ_RBRS01000376.1"/>
</dbReference>
<proteinExistence type="predicted"/>
<organism evidence="1 2">
    <name type="scientific">Pseudomonas amygdali pv. ulmi</name>
    <dbReference type="NCBI Taxonomy" id="251720"/>
    <lineage>
        <taxon>Bacteria</taxon>
        <taxon>Pseudomonadati</taxon>
        <taxon>Pseudomonadota</taxon>
        <taxon>Gammaproteobacteria</taxon>
        <taxon>Pseudomonadales</taxon>
        <taxon>Pseudomonadaceae</taxon>
        <taxon>Pseudomonas</taxon>
        <taxon>Pseudomonas amygdali</taxon>
    </lineage>
</organism>
<gene>
    <name evidence="1" type="ORF">ALP90_200159</name>
</gene>
<sequence length="101" mass="10997">MSMHFDDYMVKRYSEDPSLAAAMLSDIMSDLDSEEAQGDFLIALGHLAKAFGGVGTIATKANLNAKTAHLTLSKTGNPTLATMAVLLRQMRFTPFSDPHDY</sequence>
<protein>
    <recommendedName>
        <fullName evidence="3">Addiction module antidote protein</fullName>
    </recommendedName>
</protein>
<comment type="caution">
    <text evidence="1">The sequence shown here is derived from an EMBL/GenBank/DDBJ whole genome shotgun (WGS) entry which is preliminary data.</text>
</comment>
<evidence type="ECO:0008006" key="3">
    <source>
        <dbReference type="Google" id="ProtNLM"/>
    </source>
</evidence>
<evidence type="ECO:0000313" key="2">
    <source>
        <dbReference type="Proteomes" id="UP000271097"/>
    </source>
</evidence>
<reference evidence="1 2" key="1">
    <citation type="submission" date="2018-08" db="EMBL/GenBank/DDBJ databases">
        <title>Recombination of ecologically and evolutionarily significant loci maintains genetic cohesion in the Pseudomonas syringae species complex.</title>
        <authorList>
            <person name="Dillon M."/>
            <person name="Thakur S."/>
            <person name="Almeida R.N.D."/>
            <person name="Weir B.S."/>
            <person name="Guttman D.S."/>
        </authorList>
    </citation>
    <scope>NUCLEOTIDE SEQUENCE [LARGE SCALE GENOMIC DNA]</scope>
    <source>
        <strain evidence="1 2">ICMP 5931</strain>
    </source>
</reference>
<evidence type="ECO:0000313" key="1">
    <source>
        <dbReference type="EMBL" id="RMR11252.1"/>
    </source>
</evidence>
<dbReference type="AlphaFoldDB" id="A0A3M4S900"/>
<name>A0A3M4S900_PSEA0</name>
<accession>A0A3M4S900</accession>
<dbReference type="Proteomes" id="UP000271097">
    <property type="component" value="Unassembled WGS sequence"/>
</dbReference>